<sequence>MTIRPGSRSRTRARSGIRTTRRLSPCYRHPDEPITGICASCLRERLSGLDSSATPNAASPELRRSRSVVSGSRCEASSSGLNEPRRKSCDVFSGRSSLSNLFDVDDLKSGSESEARVESKNVGLSKVTYTVIDSKKKSRDEIRVLSNKLRELDVDCADSDGEFEGEFKTMKEYIDLEIHSKNKKSKDLREIAGNFWGAASVFSKKLRKWRQRNSRIKKINSSSNEKSVVEDNGNLKLFQDGRKLGENHAEIVGRRRSCDTDPRVSVDIGRISFEEPRASWDGYMIARTIPRLAPMFSGVESGMLGNINKFENHRLSVDGPMHSIIEDESSSGASGSGHSNSDSSSSMRQSSFDRSSSVQSFGKKMISSDDHGVSPANVKLVITEKELKDWHLSSSRDDGLESLGPMSRNAAVIDGVGNLNAPAKKSVRWRKVCNVFGFKPKNSENPCEALTGNVIDPFIDRTSEKQRKETAGNLTDVSGWKLARSSSVVSSRNSCDGVGSNYRRRSVDNAAGFAFNGMEDFKLERNRSVKYSSADLHDGITPFYMTPLRSLRNSNSGRFNLQNSHSVAGNVLRLN</sequence>
<comment type="caution">
    <text evidence="2">The sequence shown here is derived from an EMBL/GenBank/DDBJ whole genome shotgun (WGS) entry which is preliminary data.</text>
</comment>
<feature type="compositionally biased region" description="Low complexity" evidence="1">
    <location>
        <begin position="330"/>
        <end position="354"/>
    </location>
</feature>
<dbReference type="EMBL" id="NKXS01007933">
    <property type="protein sequence ID" value="PIM98963.1"/>
    <property type="molecule type" value="Genomic_DNA"/>
</dbReference>
<dbReference type="Gene3D" id="1.20.58.1360">
    <property type="match status" value="1"/>
</dbReference>
<dbReference type="AlphaFoldDB" id="A0A2G9G0W5"/>
<feature type="region of interest" description="Disordered" evidence="1">
    <location>
        <begin position="324"/>
        <end position="354"/>
    </location>
</feature>
<dbReference type="STRING" id="429701.A0A2G9G0W5"/>
<proteinExistence type="predicted"/>
<evidence type="ECO:0000313" key="3">
    <source>
        <dbReference type="Proteomes" id="UP000231279"/>
    </source>
</evidence>
<keyword evidence="3" id="KW-1185">Reference proteome</keyword>
<evidence type="ECO:0000313" key="2">
    <source>
        <dbReference type="EMBL" id="PIM98963.1"/>
    </source>
</evidence>
<gene>
    <name evidence="2" type="ORF">CDL12_28548</name>
</gene>
<dbReference type="OrthoDB" id="758624at2759"/>
<dbReference type="Pfam" id="PF05340">
    <property type="entry name" value="DUF740"/>
    <property type="match status" value="2"/>
</dbReference>
<dbReference type="Proteomes" id="UP000231279">
    <property type="component" value="Unassembled WGS sequence"/>
</dbReference>
<dbReference type="PANTHER" id="PTHR31659:SF0">
    <property type="entry name" value="EMB|CAB61945.1"/>
    <property type="match status" value="1"/>
</dbReference>
<dbReference type="PANTHER" id="PTHR31659">
    <property type="entry name" value="PROTEIN: UPF0503-LIKE PROTEIN, PUTATIVE (DUF740)-RELATED"/>
    <property type="match status" value="1"/>
</dbReference>
<accession>A0A2G9G0W5</accession>
<feature type="region of interest" description="Disordered" evidence="1">
    <location>
        <begin position="1"/>
        <end position="25"/>
    </location>
</feature>
<name>A0A2G9G0W5_9LAMI</name>
<organism evidence="2 3">
    <name type="scientific">Handroanthus impetiginosus</name>
    <dbReference type="NCBI Taxonomy" id="429701"/>
    <lineage>
        <taxon>Eukaryota</taxon>
        <taxon>Viridiplantae</taxon>
        <taxon>Streptophyta</taxon>
        <taxon>Embryophyta</taxon>
        <taxon>Tracheophyta</taxon>
        <taxon>Spermatophyta</taxon>
        <taxon>Magnoliopsida</taxon>
        <taxon>eudicotyledons</taxon>
        <taxon>Gunneridae</taxon>
        <taxon>Pentapetalae</taxon>
        <taxon>asterids</taxon>
        <taxon>lamiids</taxon>
        <taxon>Lamiales</taxon>
        <taxon>Bignoniaceae</taxon>
        <taxon>Crescentiina</taxon>
        <taxon>Tabebuia alliance</taxon>
        <taxon>Handroanthus</taxon>
    </lineage>
</organism>
<reference evidence="3" key="1">
    <citation type="journal article" date="2018" name="Gigascience">
        <title>Genome assembly of the Pink Ipe (Handroanthus impetiginosus, Bignoniaceae), a highly valued, ecologically keystone Neotropical timber forest tree.</title>
        <authorList>
            <person name="Silva-Junior O.B."/>
            <person name="Grattapaglia D."/>
            <person name="Novaes E."/>
            <person name="Collevatti R.G."/>
        </authorList>
    </citation>
    <scope>NUCLEOTIDE SEQUENCE [LARGE SCALE GENOMIC DNA]</scope>
    <source>
        <strain evidence="3">cv. UFG-1</strain>
    </source>
</reference>
<feature type="compositionally biased region" description="Basic residues" evidence="1">
    <location>
        <begin position="7"/>
        <end position="21"/>
    </location>
</feature>
<evidence type="ECO:0000256" key="1">
    <source>
        <dbReference type="SAM" id="MobiDB-lite"/>
    </source>
</evidence>
<feature type="region of interest" description="Disordered" evidence="1">
    <location>
        <begin position="50"/>
        <end position="86"/>
    </location>
</feature>
<dbReference type="InterPro" id="IPR008004">
    <property type="entry name" value="OCTOPUS-like"/>
</dbReference>
<protein>
    <submittedName>
        <fullName evidence="2">Uncharacterized protein</fullName>
    </submittedName>
</protein>